<sequence length="317" mass="33677">MASPAPGPRPRLASWLSALPTVRRSPGTAESRGGRSCRSRRQEQVLLAAVVVAGCSFTMHEAWTRACGATSPVVHRGQFVPASSSSHSFCQPFRSFSLGPGSLGCSPARAVPVARAAVAIATAKATAAKTKAGQPSALSALGLPPLNKRIFLVTGATDGIGLHTAEMLAKQGATVLMHGRDEGKLKHYMGHLSQKYATRTTVYKNGTRITKEGATFDGFIADLGDMREVEGLAESISERYGRLHGLLHNAATIDGDMKGKKILTWDQNEQTMAVNALAPFLLTSKLMPLLQKAGSARVIFTSTEKLTGEDHLDDLQC</sequence>
<dbReference type="PANTHER" id="PTHR24320">
    <property type="entry name" value="RETINOL DEHYDROGENASE"/>
    <property type="match status" value="1"/>
</dbReference>
<dbReference type="SUPFAM" id="SSF51735">
    <property type="entry name" value="NAD(P)-binding Rossmann-fold domains"/>
    <property type="match status" value="1"/>
</dbReference>
<evidence type="ECO:0000256" key="1">
    <source>
        <dbReference type="ARBA" id="ARBA00006484"/>
    </source>
</evidence>
<name>A0A813G5N6_POLGL</name>
<dbReference type="GO" id="GO:0016491">
    <property type="term" value="F:oxidoreductase activity"/>
    <property type="evidence" value="ECO:0007669"/>
    <property type="project" value="UniProtKB-KW"/>
</dbReference>
<dbReference type="AlphaFoldDB" id="A0A813G5N6"/>
<evidence type="ECO:0000256" key="2">
    <source>
        <dbReference type="ARBA" id="ARBA00023002"/>
    </source>
</evidence>
<gene>
    <name evidence="3" type="ORF">PGLA1383_LOCUS37161</name>
</gene>
<accession>A0A813G5N6</accession>
<dbReference type="InterPro" id="IPR036291">
    <property type="entry name" value="NAD(P)-bd_dom_sf"/>
</dbReference>
<protein>
    <recommendedName>
        <fullName evidence="5">Protochlorophyllide reductase</fullName>
    </recommendedName>
</protein>
<reference evidence="3" key="1">
    <citation type="submission" date="2021-02" db="EMBL/GenBank/DDBJ databases">
        <authorList>
            <person name="Dougan E. K."/>
            <person name="Rhodes N."/>
            <person name="Thang M."/>
            <person name="Chan C."/>
        </authorList>
    </citation>
    <scope>NUCLEOTIDE SEQUENCE</scope>
</reference>
<proteinExistence type="inferred from homology"/>
<dbReference type="Pfam" id="PF00106">
    <property type="entry name" value="adh_short"/>
    <property type="match status" value="1"/>
</dbReference>
<feature type="non-terminal residue" evidence="3">
    <location>
        <position position="317"/>
    </location>
</feature>
<comment type="similarity">
    <text evidence="1">Belongs to the short-chain dehydrogenases/reductases (SDR) family.</text>
</comment>
<keyword evidence="2" id="KW-0560">Oxidoreductase</keyword>
<evidence type="ECO:0000313" key="3">
    <source>
        <dbReference type="EMBL" id="CAE8619575.1"/>
    </source>
</evidence>
<organism evidence="3 4">
    <name type="scientific">Polarella glacialis</name>
    <name type="common">Dinoflagellate</name>
    <dbReference type="NCBI Taxonomy" id="89957"/>
    <lineage>
        <taxon>Eukaryota</taxon>
        <taxon>Sar</taxon>
        <taxon>Alveolata</taxon>
        <taxon>Dinophyceae</taxon>
        <taxon>Suessiales</taxon>
        <taxon>Suessiaceae</taxon>
        <taxon>Polarella</taxon>
    </lineage>
</organism>
<dbReference type="Proteomes" id="UP000654075">
    <property type="component" value="Unassembled WGS sequence"/>
</dbReference>
<dbReference type="OrthoDB" id="191139at2759"/>
<dbReference type="PANTHER" id="PTHR24320:SF148">
    <property type="entry name" value="NAD(P)-BINDING ROSSMANN-FOLD SUPERFAMILY PROTEIN"/>
    <property type="match status" value="1"/>
</dbReference>
<comment type="caution">
    <text evidence="3">The sequence shown here is derived from an EMBL/GenBank/DDBJ whole genome shotgun (WGS) entry which is preliminary data.</text>
</comment>
<feature type="non-terminal residue" evidence="3">
    <location>
        <position position="1"/>
    </location>
</feature>
<dbReference type="EMBL" id="CAJNNV010027173">
    <property type="protein sequence ID" value="CAE8619575.1"/>
    <property type="molecule type" value="Genomic_DNA"/>
</dbReference>
<dbReference type="InterPro" id="IPR002347">
    <property type="entry name" value="SDR_fam"/>
</dbReference>
<dbReference type="Gene3D" id="3.40.50.720">
    <property type="entry name" value="NAD(P)-binding Rossmann-like Domain"/>
    <property type="match status" value="1"/>
</dbReference>
<evidence type="ECO:0000313" key="4">
    <source>
        <dbReference type="Proteomes" id="UP000654075"/>
    </source>
</evidence>
<keyword evidence="4" id="KW-1185">Reference proteome</keyword>
<evidence type="ECO:0008006" key="5">
    <source>
        <dbReference type="Google" id="ProtNLM"/>
    </source>
</evidence>